<dbReference type="EMBL" id="ASHM01062842">
    <property type="protein sequence ID" value="PNX90445.1"/>
    <property type="molecule type" value="Genomic_DNA"/>
</dbReference>
<evidence type="ECO:0008006" key="6">
    <source>
        <dbReference type="Google" id="ProtNLM"/>
    </source>
</evidence>
<dbReference type="EMBL" id="ASHM01058772">
    <property type="protein sequence ID" value="PNX89130.1"/>
    <property type="molecule type" value="Genomic_DNA"/>
</dbReference>
<dbReference type="InterPro" id="IPR008480">
    <property type="entry name" value="DUF761_pln"/>
</dbReference>
<protein>
    <recommendedName>
        <fullName evidence="6">DUF4408 domain-containing protein</fullName>
    </recommendedName>
</protein>
<evidence type="ECO:0000313" key="3">
    <source>
        <dbReference type="EMBL" id="PNX89130.1"/>
    </source>
</evidence>
<keyword evidence="1" id="KW-1133">Transmembrane helix</keyword>
<organism evidence="2 5">
    <name type="scientific">Trifolium pratense</name>
    <name type="common">Red clover</name>
    <dbReference type="NCBI Taxonomy" id="57577"/>
    <lineage>
        <taxon>Eukaryota</taxon>
        <taxon>Viridiplantae</taxon>
        <taxon>Streptophyta</taxon>
        <taxon>Embryophyta</taxon>
        <taxon>Tracheophyta</taxon>
        <taxon>Spermatophyta</taxon>
        <taxon>Magnoliopsida</taxon>
        <taxon>eudicotyledons</taxon>
        <taxon>Gunneridae</taxon>
        <taxon>Pentapetalae</taxon>
        <taxon>rosids</taxon>
        <taxon>fabids</taxon>
        <taxon>Fabales</taxon>
        <taxon>Fabaceae</taxon>
        <taxon>Papilionoideae</taxon>
        <taxon>50 kb inversion clade</taxon>
        <taxon>NPAAA clade</taxon>
        <taxon>Hologalegina</taxon>
        <taxon>IRL clade</taxon>
        <taxon>Trifolieae</taxon>
        <taxon>Trifolium</taxon>
    </lineage>
</organism>
<evidence type="ECO:0000313" key="4">
    <source>
        <dbReference type="EMBL" id="PNX90445.1"/>
    </source>
</evidence>
<feature type="transmembrane region" description="Helical" evidence="1">
    <location>
        <begin position="9"/>
        <end position="26"/>
    </location>
</feature>
<dbReference type="AlphaFoldDB" id="A0A2K3JLW0"/>
<comment type="caution">
    <text evidence="2">The sequence shown here is derived from an EMBL/GenBank/DDBJ whole genome shotgun (WGS) entry which is preliminary data.</text>
</comment>
<evidence type="ECO:0000313" key="2">
    <source>
        <dbReference type="EMBL" id="PNX55007.1"/>
    </source>
</evidence>
<dbReference type="PANTHER" id="PTHR36887:SF1">
    <property type="entry name" value="OS01G0532300 PROTEIN"/>
    <property type="match status" value="1"/>
</dbReference>
<reference evidence="2 5" key="1">
    <citation type="journal article" date="2014" name="Am. J. Bot.">
        <title>Genome assembly and annotation for red clover (Trifolium pratense; Fabaceae).</title>
        <authorList>
            <person name="Istvanek J."/>
            <person name="Jaros M."/>
            <person name="Krenek A."/>
            <person name="Repkova J."/>
        </authorList>
    </citation>
    <scope>NUCLEOTIDE SEQUENCE [LARGE SCALE GENOMIC DNA]</scope>
    <source>
        <strain evidence="5">cv. Tatra</strain>
        <tissue evidence="2">Young leaves</tissue>
    </source>
</reference>
<keyword evidence="1" id="KW-0812">Transmembrane</keyword>
<name>A0A2K3JLW0_TRIPR</name>
<sequence>MNKVDKSQVIVLSFLAILLVITPFLPSSLRPSYLYLIFNILIIALGVEAGLLSVFSEPSEERKQHVYVFVTQKHTMQEQEEKKTCSITNDVCTVSEEQSEKKPKIVEKSACEKKIIFVGVSKVDKVKKCHSMPNLFYIDDEEDDLEVNDEEVEVEDEVCGVNGQELFAKAEAFIGNFYKQLKMQREEFYYAS</sequence>
<dbReference type="Pfam" id="PF05553">
    <property type="entry name" value="DUF761"/>
    <property type="match status" value="1"/>
</dbReference>
<feature type="transmembrane region" description="Helical" evidence="1">
    <location>
        <begin position="32"/>
        <end position="55"/>
    </location>
</feature>
<dbReference type="PANTHER" id="PTHR36887">
    <property type="entry name" value="OS01G0532300 PROTEIN"/>
    <property type="match status" value="1"/>
</dbReference>
<evidence type="ECO:0000256" key="1">
    <source>
        <dbReference type="SAM" id="Phobius"/>
    </source>
</evidence>
<dbReference type="Proteomes" id="UP000236291">
    <property type="component" value="Unassembled WGS sequence"/>
</dbReference>
<proteinExistence type="predicted"/>
<dbReference type="EMBL" id="ASHM01069942">
    <property type="protein sequence ID" value="PNX55007.1"/>
    <property type="molecule type" value="Genomic_DNA"/>
</dbReference>
<accession>A0A2K3JLW0</accession>
<keyword evidence="1" id="KW-0472">Membrane</keyword>
<reference evidence="2 5" key="2">
    <citation type="journal article" date="2017" name="Front. Plant Sci.">
        <title>Gene Classification and Mining of Molecular Markers Useful in Red Clover (Trifolium pratense) Breeding.</title>
        <authorList>
            <person name="Istvanek J."/>
            <person name="Dluhosova J."/>
            <person name="Dluhos P."/>
            <person name="Patkova L."/>
            <person name="Nedelnik J."/>
            <person name="Repkova J."/>
        </authorList>
    </citation>
    <scope>NUCLEOTIDE SEQUENCE [LARGE SCALE GENOMIC DNA]</scope>
    <source>
        <strain evidence="5">cv. Tatra</strain>
        <tissue evidence="2">Young leaves</tissue>
    </source>
</reference>
<gene>
    <name evidence="3" type="ORF">L195_g045247</name>
    <name evidence="4" type="ORF">L195_g046569</name>
    <name evidence="2" type="ORF">L195_g048631</name>
</gene>
<evidence type="ECO:0000313" key="5">
    <source>
        <dbReference type="Proteomes" id="UP000236291"/>
    </source>
</evidence>